<comment type="caution">
    <text evidence="11">The sequence shown here is derived from an EMBL/GenBank/DDBJ whole genome shotgun (WGS) entry which is preliminary data.</text>
</comment>
<keyword evidence="7" id="KW-0762">Sugar transport</keyword>
<dbReference type="GO" id="GO:0015774">
    <property type="term" value="P:polysaccharide transport"/>
    <property type="evidence" value="ECO:0007669"/>
    <property type="project" value="UniProtKB-KW"/>
</dbReference>
<keyword evidence="12" id="KW-1185">Reference proteome</keyword>
<dbReference type="GO" id="GO:0140359">
    <property type="term" value="F:ABC-type transporter activity"/>
    <property type="evidence" value="ECO:0007669"/>
    <property type="project" value="InterPro"/>
</dbReference>
<feature type="domain" description="ABC-2 type transporter transmembrane" evidence="10">
    <location>
        <begin position="31"/>
        <end position="232"/>
    </location>
</feature>
<keyword evidence="4" id="KW-1003">Cell membrane</keyword>
<evidence type="ECO:0000256" key="6">
    <source>
        <dbReference type="ARBA" id="ARBA00022989"/>
    </source>
</evidence>
<dbReference type="EMBL" id="LCYG01000109">
    <property type="protein sequence ID" value="KLK89932.1"/>
    <property type="molecule type" value="Genomic_DNA"/>
</dbReference>
<feature type="transmembrane region" description="Helical" evidence="9">
    <location>
        <begin position="50"/>
        <end position="70"/>
    </location>
</feature>
<evidence type="ECO:0000256" key="3">
    <source>
        <dbReference type="ARBA" id="ARBA00022448"/>
    </source>
</evidence>
<dbReference type="Pfam" id="PF01061">
    <property type="entry name" value="ABC2_membrane"/>
    <property type="match status" value="1"/>
</dbReference>
<sequence>MCLILLVSIRTAMRDALLDMIEGLKRGDLWVSLGWHDVKQRYRRSTLGPFWITLATLIMVSGMTLVYAGLFRQELAAFLPLVASGLVIWGFISGCISEGVNVFIGASSTIKQVPAPLTIHVFRLVWTQFIYFLHNIVIIVLAIVITGIPVTPVMLLAFPALLLLIANLTWMCLLLGAIGARFRDVPLIVQSFMAALFMITPVLWQPSFLPPDRRWVAFLNPFTYLVEILRAPLLGTVPPFSIWVIALIMAFAGCICAAVLYGRSRTQIAFWV</sequence>
<dbReference type="PANTHER" id="PTHR30413:SF10">
    <property type="entry name" value="CAPSULE POLYSACCHARIDE EXPORT INNER-MEMBRANE PROTEIN CTRC"/>
    <property type="match status" value="1"/>
</dbReference>
<feature type="transmembrane region" description="Helical" evidence="9">
    <location>
        <begin position="155"/>
        <end position="179"/>
    </location>
</feature>
<evidence type="ECO:0000256" key="5">
    <source>
        <dbReference type="ARBA" id="ARBA00022692"/>
    </source>
</evidence>
<evidence type="ECO:0000256" key="8">
    <source>
        <dbReference type="ARBA" id="ARBA00023136"/>
    </source>
</evidence>
<dbReference type="STRING" id="1225564.AA309_28650"/>
<gene>
    <name evidence="11" type="ORF">AA309_28650</name>
</gene>
<keyword evidence="3" id="KW-0813">Transport</keyword>
<keyword evidence="8 9" id="KW-0472">Membrane</keyword>
<feature type="transmembrane region" description="Helical" evidence="9">
    <location>
        <begin position="240"/>
        <end position="261"/>
    </location>
</feature>
<name>A0A0H1RBH4_9HYPH</name>
<accession>A0A0H1RBH4</accession>
<evidence type="ECO:0000259" key="10">
    <source>
        <dbReference type="Pfam" id="PF01061"/>
    </source>
</evidence>
<keyword evidence="6 9" id="KW-1133">Transmembrane helix</keyword>
<keyword evidence="5 9" id="KW-0812">Transmembrane</keyword>
<evidence type="ECO:0000256" key="1">
    <source>
        <dbReference type="ARBA" id="ARBA00004651"/>
    </source>
</evidence>
<dbReference type="Proteomes" id="UP000035489">
    <property type="component" value="Unassembled WGS sequence"/>
</dbReference>
<evidence type="ECO:0000313" key="11">
    <source>
        <dbReference type="EMBL" id="KLK89932.1"/>
    </source>
</evidence>
<evidence type="ECO:0000256" key="2">
    <source>
        <dbReference type="ARBA" id="ARBA00007783"/>
    </source>
</evidence>
<keyword evidence="7" id="KW-0625">Polysaccharide transport</keyword>
<dbReference type="PATRIC" id="fig|1225564.3.peg.271"/>
<feature type="transmembrane region" description="Helical" evidence="9">
    <location>
        <begin position="185"/>
        <end position="204"/>
    </location>
</feature>
<reference evidence="11 12" key="1">
    <citation type="submission" date="2015-05" db="EMBL/GenBank/DDBJ databases">
        <title>Draft genome sequence of Microvirga vignae strain BR3299, a novel nitrogen fixing bacteria isolated from Brazil semi-aired region.</title>
        <authorList>
            <person name="Zilli J.E."/>
            <person name="Passos S.R."/>
            <person name="Leite J."/>
            <person name="Baldani J.I."/>
            <person name="Xavier G.R."/>
            <person name="Rumjaneck N.G."/>
            <person name="Simoes-Araujo J.L."/>
        </authorList>
    </citation>
    <scope>NUCLEOTIDE SEQUENCE [LARGE SCALE GENOMIC DNA]</scope>
    <source>
        <strain evidence="11 12">BR3299</strain>
    </source>
</reference>
<evidence type="ECO:0000256" key="9">
    <source>
        <dbReference type="SAM" id="Phobius"/>
    </source>
</evidence>
<feature type="transmembrane region" description="Helical" evidence="9">
    <location>
        <begin position="77"/>
        <end position="104"/>
    </location>
</feature>
<dbReference type="GO" id="GO:0005886">
    <property type="term" value="C:plasma membrane"/>
    <property type="evidence" value="ECO:0007669"/>
    <property type="project" value="UniProtKB-SubCell"/>
</dbReference>
<protein>
    <recommendedName>
        <fullName evidence="10">ABC-2 type transporter transmembrane domain-containing protein</fullName>
    </recommendedName>
</protein>
<dbReference type="InterPro" id="IPR013525">
    <property type="entry name" value="ABC2_TM"/>
</dbReference>
<evidence type="ECO:0000313" key="12">
    <source>
        <dbReference type="Proteomes" id="UP000035489"/>
    </source>
</evidence>
<proteinExistence type="inferred from homology"/>
<organism evidence="11 12">
    <name type="scientific">Microvirga vignae</name>
    <dbReference type="NCBI Taxonomy" id="1225564"/>
    <lineage>
        <taxon>Bacteria</taxon>
        <taxon>Pseudomonadati</taxon>
        <taxon>Pseudomonadota</taxon>
        <taxon>Alphaproteobacteria</taxon>
        <taxon>Hyphomicrobiales</taxon>
        <taxon>Methylobacteriaceae</taxon>
        <taxon>Microvirga</taxon>
    </lineage>
</organism>
<evidence type="ECO:0000256" key="4">
    <source>
        <dbReference type="ARBA" id="ARBA00022475"/>
    </source>
</evidence>
<evidence type="ECO:0000256" key="7">
    <source>
        <dbReference type="ARBA" id="ARBA00023047"/>
    </source>
</evidence>
<feature type="transmembrane region" description="Helical" evidence="9">
    <location>
        <begin position="124"/>
        <end position="148"/>
    </location>
</feature>
<dbReference type="GO" id="GO:0015920">
    <property type="term" value="P:lipopolysaccharide transport"/>
    <property type="evidence" value="ECO:0007669"/>
    <property type="project" value="TreeGrafter"/>
</dbReference>
<comment type="subcellular location">
    <subcellularLocation>
        <location evidence="1">Cell membrane</location>
        <topology evidence="1">Multi-pass membrane protein</topology>
    </subcellularLocation>
</comment>
<comment type="similarity">
    <text evidence="2">Belongs to the ABC-2 integral membrane protein family.</text>
</comment>
<dbReference type="PANTHER" id="PTHR30413">
    <property type="entry name" value="INNER MEMBRANE TRANSPORT PERMEASE"/>
    <property type="match status" value="1"/>
</dbReference>
<dbReference type="AlphaFoldDB" id="A0A0H1RBH4"/>